<organism evidence="2 3">
    <name type="scientific">Malassezia restricta (strain ATCC 96810 / NBRC 103918 / CBS 7877)</name>
    <name type="common">Seborrheic dermatitis infection agent</name>
    <dbReference type="NCBI Taxonomy" id="425264"/>
    <lineage>
        <taxon>Eukaryota</taxon>
        <taxon>Fungi</taxon>
        <taxon>Dikarya</taxon>
        <taxon>Basidiomycota</taxon>
        <taxon>Ustilaginomycotina</taxon>
        <taxon>Malasseziomycetes</taxon>
        <taxon>Malasseziales</taxon>
        <taxon>Malasseziaceae</taxon>
        <taxon>Malassezia</taxon>
    </lineage>
</organism>
<sequence>MQRTQQIEQRKREKRERKARGLRNASSSGSSSSSETLSLSDPPTPPNEAAPLAVADEAERLSTSHTPPIPASTTLAYRKVVMRRSHSNMVDSRIRGADLYVVRLLQDTHSKAKMKEQRRRQRGQTSVSDTASNVRPQYADSRPCWRCLEWMYWAGIKRVFWTDTDGVWHGDKVVQLLFGSANPNGLASMTSSAVYVPVHLTQYEHAAAKLRIKTSSQRSCMDDNDTFLM</sequence>
<feature type="compositionally biased region" description="Low complexity" evidence="1">
    <location>
        <begin position="26"/>
        <end position="40"/>
    </location>
</feature>
<dbReference type="OrthoDB" id="9972196at2759"/>
<feature type="region of interest" description="Disordered" evidence="1">
    <location>
        <begin position="111"/>
        <end position="135"/>
    </location>
</feature>
<protein>
    <recommendedName>
        <fullName evidence="4">CMP/dCMP-type deaminase domain-containing protein</fullName>
    </recommendedName>
</protein>
<dbReference type="Proteomes" id="UP000269793">
    <property type="component" value="Chromosome V"/>
</dbReference>
<dbReference type="GO" id="GO:0003824">
    <property type="term" value="F:catalytic activity"/>
    <property type="evidence" value="ECO:0007669"/>
    <property type="project" value="InterPro"/>
</dbReference>
<feature type="region of interest" description="Disordered" evidence="1">
    <location>
        <begin position="1"/>
        <end position="50"/>
    </location>
</feature>
<dbReference type="AlphaFoldDB" id="A0A3G2S959"/>
<accession>A0A3G2S959</accession>
<feature type="compositionally biased region" description="Basic residues" evidence="1">
    <location>
        <begin position="12"/>
        <end position="21"/>
    </location>
</feature>
<dbReference type="EMBL" id="CP033152">
    <property type="protein sequence ID" value="AYO43862.1"/>
    <property type="molecule type" value="Genomic_DNA"/>
</dbReference>
<evidence type="ECO:0000313" key="3">
    <source>
        <dbReference type="Proteomes" id="UP000269793"/>
    </source>
</evidence>
<evidence type="ECO:0000256" key="1">
    <source>
        <dbReference type="SAM" id="MobiDB-lite"/>
    </source>
</evidence>
<feature type="compositionally biased region" description="Polar residues" evidence="1">
    <location>
        <begin position="123"/>
        <end position="135"/>
    </location>
</feature>
<keyword evidence="3" id="KW-1185">Reference proteome</keyword>
<proteinExistence type="predicted"/>
<dbReference type="InterPro" id="IPR016193">
    <property type="entry name" value="Cytidine_deaminase-like"/>
</dbReference>
<name>A0A3G2S959_MALR7</name>
<evidence type="ECO:0000313" key="2">
    <source>
        <dbReference type="EMBL" id="AYO43862.1"/>
    </source>
</evidence>
<gene>
    <name evidence="2" type="ORF">DNF11_2912</name>
</gene>
<dbReference type="GO" id="GO:0006139">
    <property type="term" value="P:nucleobase-containing compound metabolic process"/>
    <property type="evidence" value="ECO:0007669"/>
    <property type="project" value="UniProtKB-ARBA"/>
</dbReference>
<reference evidence="2 3" key="1">
    <citation type="submission" date="2018-10" db="EMBL/GenBank/DDBJ databases">
        <title>Complete genome sequence of Malassezia restricta CBS 7877.</title>
        <authorList>
            <person name="Morand S.C."/>
            <person name="Bertignac M."/>
            <person name="Iltis A."/>
            <person name="Kolder I."/>
            <person name="Pirovano W."/>
            <person name="Jourdain R."/>
            <person name="Clavaud C."/>
        </authorList>
    </citation>
    <scope>NUCLEOTIDE SEQUENCE [LARGE SCALE GENOMIC DNA]</scope>
    <source>
        <strain evidence="2 3">CBS 7877</strain>
    </source>
</reference>
<evidence type="ECO:0008006" key="4">
    <source>
        <dbReference type="Google" id="ProtNLM"/>
    </source>
</evidence>
<dbReference type="SUPFAM" id="SSF53927">
    <property type="entry name" value="Cytidine deaminase-like"/>
    <property type="match status" value="1"/>
</dbReference>
<dbReference type="VEuPathDB" id="FungiDB:DNF11_2912"/>